<comment type="caution">
    <text evidence="1">The sequence shown here is derived from an EMBL/GenBank/DDBJ whole genome shotgun (WGS) entry which is preliminary data.</text>
</comment>
<accession>R6RQ36</accession>
<protein>
    <recommendedName>
        <fullName evidence="3">DUF4417 domain-containing protein</fullName>
    </recommendedName>
</protein>
<evidence type="ECO:0008006" key="3">
    <source>
        <dbReference type="Google" id="ProtNLM"/>
    </source>
</evidence>
<sequence>MKLNMIRKGIKDVWWRPYMVSGAKFSENDIPFCPTTATEMPALILTYKEAKEMYRKEIRRHNKDFMSLAYVCFYADDGDFDSFKGIWFRSSHAYKVLSHFAGIITPDFSLYQDFPLPLKLWNVYRMRAFGYWFGTLCGHAVINNVRWGTSETFWYCFDGIPENSVVAIGTVGGSPRKLDDRERFEEGLKELVRRLHPHTIIVYGSANYKCFKELEEQGITILAYPSKTNKAFAGRVKK</sequence>
<organism evidence="1 2">
    <name type="scientific">[Eubacterium] siraeum CAG:80</name>
    <dbReference type="NCBI Taxonomy" id="1263080"/>
    <lineage>
        <taxon>Bacteria</taxon>
        <taxon>Bacillati</taxon>
        <taxon>Bacillota</taxon>
        <taxon>Clostridia</taxon>
        <taxon>Eubacteriales</taxon>
        <taxon>Oscillospiraceae</taxon>
        <taxon>Oscillospiraceae incertae sedis</taxon>
    </lineage>
</organism>
<dbReference type="EMBL" id="CBFJ010000144">
    <property type="protein sequence ID" value="CDC47459.1"/>
    <property type="molecule type" value="Genomic_DNA"/>
</dbReference>
<dbReference type="InterPro" id="IPR025530">
    <property type="entry name" value="DUF4417"/>
</dbReference>
<evidence type="ECO:0000313" key="2">
    <source>
        <dbReference type="Proteomes" id="UP000018142"/>
    </source>
</evidence>
<proteinExistence type="predicted"/>
<evidence type="ECO:0000313" key="1">
    <source>
        <dbReference type="EMBL" id="CDC47459.1"/>
    </source>
</evidence>
<reference evidence="1" key="1">
    <citation type="submission" date="2012-11" db="EMBL/GenBank/DDBJ databases">
        <title>Dependencies among metagenomic species, viruses, plasmids and units of genetic variation.</title>
        <authorList>
            <person name="Nielsen H.B."/>
            <person name="Almeida M."/>
            <person name="Juncker A.S."/>
            <person name="Rasmussen S."/>
            <person name="Li J."/>
            <person name="Sunagawa S."/>
            <person name="Plichta D."/>
            <person name="Gautier L."/>
            <person name="Le Chatelier E."/>
            <person name="Peletier E."/>
            <person name="Bonde I."/>
            <person name="Nielsen T."/>
            <person name="Manichanh C."/>
            <person name="Arumugam M."/>
            <person name="Batto J."/>
            <person name="Santos M.B.Q.D."/>
            <person name="Blom N."/>
            <person name="Borruel N."/>
            <person name="Burgdorf K.S."/>
            <person name="Boumezbeur F."/>
            <person name="Casellas F."/>
            <person name="Dore J."/>
            <person name="Guarner F."/>
            <person name="Hansen T."/>
            <person name="Hildebrand F."/>
            <person name="Kaas R.S."/>
            <person name="Kennedy S."/>
            <person name="Kristiansen K."/>
            <person name="Kultima J.R."/>
            <person name="Leonard P."/>
            <person name="Levenez F."/>
            <person name="Lund O."/>
            <person name="Moumen B."/>
            <person name="Le Paslier D."/>
            <person name="Pons N."/>
            <person name="Pedersen O."/>
            <person name="Prifti E."/>
            <person name="Qin J."/>
            <person name="Raes J."/>
            <person name="Tap J."/>
            <person name="Tims S."/>
            <person name="Ussery D.W."/>
            <person name="Yamada T."/>
            <person name="MetaHit consortium"/>
            <person name="Renault P."/>
            <person name="Sicheritz-Ponten T."/>
            <person name="Bork P."/>
            <person name="Wang J."/>
            <person name="Brunak S."/>
            <person name="Ehrlich S.D."/>
        </authorList>
    </citation>
    <scope>NUCLEOTIDE SEQUENCE [LARGE SCALE GENOMIC DNA]</scope>
</reference>
<dbReference type="Proteomes" id="UP000018142">
    <property type="component" value="Unassembled WGS sequence"/>
</dbReference>
<dbReference type="AlphaFoldDB" id="R6RQ36"/>
<gene>
    <name evidence="1" type="ORF">BN788_02245</name>
</gene>
<name>R6RQ36_9FIRM</name>
<dbReference type="Pfam" id="PF14386">
    <property type="entry name" value="DUF4417"/>
    <property type="match status" value="1"/>
</dbReference>